<dbReference type="AlphaFoldDB" id="A0A1C0TW27"/>
<keyword evidence="1" id="KW-0812">Transmembrane</keyword>
<gene>
    <name evidence="2" type="ORF">A7985_06180</name>
</gene>
<organism evidence="2 3">
    <name type="scientific">Pseudoalteromonas luteoviolacea</name>
    <dbReference type="NCBI Taxonomy" id="43657"/>
    <lineage>
        <taxon>Bacteria</taxon>
        <taxon>Pseudomonadati</taxon>
        <taxon>Pseudomonadota</taxon>
        <taxon>Gammaproteobacteria</taxon>
        <taxon>Alteromonadales</taxon>
        <taxon>Pseudoalteromonadaceae</taxon>
        <taxon>Pseudoalteromonas</taxon>
    </lineage>
</organism>
<dbReference type="EMBL" id="MAUJ01000001">
    <property type="protein sequence ID" value="OCQ23525.1"/>
    <property type="molecule type" value="Genomic_DNA"/>
</dbReference>
<keyword evidence="1" id="KW-1133">Transmembrane helix</keyword>
<evidence type="ECO:0000313" key="2">
    <source>
        <dbReference type="EMBL" id="OCQ23525.1"/>
    </source>
</evidence>
<evidence type="ECO:0000313" key="3">
    <source>
        <dbReference type="Proteomes" id="UP000093366"/>
    </source>
</evidence>
<proteinExistence type="predicted"/>
<protein>
    <submittedName>
        <fullName evidence="2">Uncharacterized protein</fullName>
    </submittedName>
</protein>
<sequence length="80" mass="9437">MKTDLFNTIEPLVIGSIIVSFMNVLKLSQFLRIVFIVLYSDCYFFYLLNMQYRADRSQHALNKYAEMQQPISYAEVLWSG</sequence>
<keyword evidence="1" id="KW-0472">Membrane</keyword>
<feature type="transmembrane region" description="Helical" evidence="1">
    <location>
        <begin position="30"/>
        <end position="48"/>
    </location>
</feature>
<accession>A0A1C0TW27</accession>
<name>A0A1C0TW27_9GAMM</name>
<evidence type="ECO:0000256" key="1">
    <source>
        <dbReference type="SAM" id="Phobius"/>
    </source>
</evidence>
<comment type="caution">
    <text evidence="2">The sequence shown here is derived from an EMBL/GenBank/DDBJ whole genome shotgun (WGS) entry which is preliminary data.</text>
</comment>
<dbReference type="Proteomes" id="UP000093366">
    <property type="component" value="Unassembled WGS sequence"/>
</dbReference>
<reference evidence="3" key="1">
    <citation type="submission" date="2016-07" db="EMBL/GenBank/DDBJ databases">
        <authorList>
            <person name="Florea S."/>
            <person name="Webb J.S."/>
            <person name="Jaromczyk J."/>
            <person name="Schardl C.L."/>
        </authorList>
    </citation>
    <scope>NUCLEOTIDE SEQUENCE [LARGE SCALE GENOMIC DNA]</scope>
    <source>
        <strain evidence="3">IPB1</strain>
    </source>
</reference>